<dbReference type="AlphaFoldDB" id="A0A5B1CDZ6"/>
<dbReference type="RefSeq" id="WP_084422717.1">
    <property type="nucleotide sequence ID" value="NZ_LWSK01000061.1"/>
</dbReference>
<reference evidence="2 3" key="1">
    <citation type="submission" date="2019-08" db="EMBL/GenBank/DDBJ databases">
        <title>Deep-cultivation of Planctomycetes and their phenomic and genomic characterization uncovers novel biology.</title>
        <authorList>
            <person name="Wiegand S."/>
            <person name="Jogler M."/>
            <person name="Boedeker C."/>
            <person name="Pinto D."/>
            <person name="Vollmers J."/>
            <person name="Rivas-Marin E."/>
            <person name="Kohn T."/>
            <person name="Peeters S.H."/>
            <person name="Heuer A."/>
            <person name="Rast P."/>
            <person name="Oberbeckmann S."/>
            <person name="Bunk B."/>
            <person name="Jeske O."/>
            <person name="Meyerdierks A."/>
            <person name="Storesund J.E."/>
            <person name="Kallscheuer N."/>
            <person name="Luecker S."/>
            <person name="Lage O.M."/>
            <person name="Pohl T."/>
            <person name="Merkel B.J."/>
            <person name="Hornburger P."/>
            <person name="Mueller R.-W."/>
            <person name="Bruemmer F."/>
            <person name="Labrenz M."/>
            <person name="Spormann A.M."/>
            <person name="Op Den Camp H."/>
            <person name="Overmann J."/>
            <person name="Amann R."/>
            <person name="Jetten M.S.M."/>
            <person name="Mascher T."/>
            <person name="Medema M.H."/>
            <person name="Devos D.P."/>
            <person name="Kaster A.-K."/>
            <person name="Ovreas L."/>
            <person name="Rohde M."/>
            <person name="Galperin M.Y."/>
            <person name="Jogler C."/>
        </authorList>
    </citation>
    <scope>NUCLEOTIDE SEQUENCE [LARGE SCALE GENOMIC DNA]</scope>
    <source>
        <strain evidence="2 3">LF1</strain>
    </source>
</reference>
<dbReference type="GO" id="GO:0015035">
    <property type="term" value="F:protein-disulfide reductase activity"/>
    <property type="evidence" value="ECO:0007669"/>
    <property type="project" value="InterPro"/>
</dbReference>
<dbReference type="EMBL" id="VRLW01000001">
    <property type="protein sequence ID" value="KAA1257999.1"/>
    <property type="molecule type" value="Genomic_DNA"/>
</dbReference>
<dbReference type="InterPro" id="IPR044691">
    <property type="entry name" value="DCC1_Trx"/>
</dbReference>
<gene>
    <name evidence="2" type="ORF">LF1_04900</name>
</gene>
<sequence length="154" mass="17390">MTNSPVVDLVKDPSPTGSLTRSTTDTHTVEVFYDGECPLCIREIKLLRWLDRKQNIRFTDIAAAEFTAADYGKTPDQFMDEIHGRLPAKDGQPAQWIIGVEVFRQLYAAVGFGRLVWPTRLPGISHAMDFGYHLFAKNRLRLTGRCTKDTCEVS</sequence>
<dbReference type="Proteomes" id="UP000322699">
    <property type="component" value="Unassembled WGS sequence"/>
</dbReference>
<evidence type="ECO:0000313" key="2">
    <source>
        <dbReference type="EMBL" id="KAA1257999.1"/>
    </source>
</evidence>
<dbReference type="OrthoDB" id="1260738at2"/>
<dbReference type="PANTHER" id="PTHR34290:SF2">
    <property type="entry name" value="OS04G0668800 PROTEIN"/>
    <property type="match status" value="1"/>
</dbReference>
<evidence type="ECO:0000313" key="3">
    <source>
        <dbReference type="Proteomes" id="UP000322699"/>
    </source>
</evidence>
<dbReference type="PANTHER" id="PTHR34290">
    <property type="entry name" value="SI:CH73-390P7.2"/>
    <property type="match status" value="1"/>
</dbReference>
<comment type="caution">
    <text evidence="2">The sequence shown here is derived from an EMBL/GenBank/DDBJ whole genome shotgun (WGS) entry which is preliminary data.</text>
</comment>
<dbReference type="InterPro" id="IPR007263">
    <property type="entry name" value="DCC1-like"/>
</dbReference>
<protein>
    <recommendedName>
        <fullName evidence="4">Thiol-disulfide oxidoreductase DCC</fullName>
    </recommendedName>
</protein>
<organism evidence="2 3">
    <name type="scientific">Rubripirellula obstinata</name>
    <dbReference type="NCBI Taxonomy" id="406547"/>
    <lineage>
        <taxon>Bacteria</taxon>
        <taxon>Pseudomonadati</taxon>
        <taxon>Planctomycetota</taxon>
        <taxon>Planctomycetia</taxon>
        <taxon>Pirellulales</taxon>
        <taxon>Pirellulaceae</taxon>
        <taxon>Rubripirellula</taxon>
    </lineage>
</organism>
<evidence type="ECO:0000256" key="1">
    <source>
        <dbReference type="SAM" id="MobiDB-lite"/>
    </source>
</evidence>
<feature type="region of interest" description="Disordered" evidence="1">
    <location>
        <begin position="1"/>
        <end position="22"/>
    </location>
</feature>
<proteinExistence type="predicted"/>
<name>A0A5B1CDZ6_9BACT</name>
<keyword evidence="3" id="KW-1185">Reference proteome</keyword>
<accession>A0A5B1CDZ6</accession>
<dbReference type="Pfam" id="PF04134">
    <property type="entry name" value="DCC1-like"/>
    <property type="match status" value="1"/>
</dbReference>
<evidence type="ECO:0008006" key="4">
    <source>
        <dbReference type="Google" id="ProtNLM"/>
    </source>
</evidence>